<dbReference type="Proteomes" id="UP000663881">
    <property type="component" value="Unassembled WGS sequence"/>
</dbReference>
<sequence>MDSNSTNILENIITRVLHSNYLSNCSFTVVIICLLLLLLTAKVCIPRSCGSLLTSSVYNAQTPFRAPALWPKIHQTPVSIDPERLYNNAILDETANDTPLFISICTSPSSSPAQSHNTIDTTETSDWLSKLSQQLVENITQYQEQIESGGCGLENFGNSCYVNSALQCLCHIRPFISIILNLQQQQQYQLPLITSAYAQLLTKIQSISKGSTNAYELKALVSNLNPRFSGTDEQDSHEFLTTFLEALHDELMDNYQDSSIGDLMHGVIKSTIRCLICEEDTYTDDSFLTLPLPVRRSNPGVFSSALLFTIASHIFCQ</sequence>
<dbReference type="PANTHER" id="PTHR21646">
    <property type="entry name" value="UBIQUITIN CARBOXYL-TERMINAL HYDROLASE"/>
    <property type="match status" value="1"/>
</dbReference>
<dbReference type="CDD" id="cd02257">
    <property type="entry name" value="Peptidase_C19"/>
    <property type="match status" value="1"/>
</dbReference>
<keyword evidence="3" id="KW-0812">Transmembrane</keyword>
<comment type="caution">
    <text evidence="5">The sequence shown here is derived from an EMBL/GenBank/DDBJ whole genome shotgun (WGS) entry which is preliminary data.</text>
</comment>
<dbReference type="PROSITE" id="PS00972">
    <property type="entry name" value="USP_1"/>
    <property type="match status" value="1"/>
</dbReference>
<evidence type="ECO:0000256" key="3">
    <source>
        <dbReference type="SAM" id="Phobius"/>
    </source>
</evidence>
<gene>
    <name evidence="6" type="ORF">OKA104_LOCUS24792</name>
    <name evidence="5" type="ORF">VCS650_LOCUS22126</name>
</gene>
<feature type="transmembrane region" description="Helical" evidence="3">
    <location>
        <begin position="21"/>
        <end position="41"/>
    </location>
</feature>
<feature type="domain" description="USP" evidence="4">
    <location>
        <begin position="151"/>
        <end position="317"/>
    </location>
</feature>
<dbReference type="Gene3D" id="3.90.70.10">
    <property type="entry name" value="Cysteine proteinases"/>
    <property type="match status" value="1"/>
</dbReference>
<dbReference type="InterPro" id="IPR001394">
    <property type="entry name" value="Peptidase_C19_UCH"/>
</dbReference>
<dbReference type="InterPro" id="IPR050185">
    <property type="entry name" value="Ub_carboxyl-term_hydrolase"/>
</dbReference>
<dbReference type="PROSITE" id="PS50235">
    <property type="entry name" value="USP_3"/>
    <property type="match status" value="1"/>
</dbReference>
<dbReference type="GO" id="GO:0016579">
    <property type="term" value="P:protein deubiquitination"/>
    <property type="evidence" value="ECO:0007669"/>
    <property type="project" value="InterPro"/>
</dbReference>
<dbReference type="EMBL" id="CAJNON010000246">
    <property type="protein sequence ID" value="CAF1138419.1"/>
    <property type="molecule type" value="Genomic_DNA"/>
</dbReference>
<dbReference type="Proteomes" id="UP000663891">
    <property type="component" value="Unassembled WGS sequence"/>
</dbReference>
<dbReference type="EMBL" id="CAJOAY010002020">
    <property type="protein sequence ID" value="CAF3912290.1"/>
    <property type="molecule type" value="Genomic_DNA"/>
</dbReference>
<organism evidence="5 7">
    <name type="scientific">Adineta steineri</name>
    <dbReference type="NCBI Taxonomy" id="433720"/>
    <lineage>
        <taxon>Eukaryota</taxon>
        <taxon>Metazoa</taxon>
        <taxon>Spiralia</taxon>
        <taxon>Gnathifera</taxon>
        <taxon>Rotifera</taxon>
        <taxon>Eurotatoria</taxon>
        <taxon>Bdelloidea</taxon>
        <taxon>Adinetida</taxon>
        <taxon>Adinetidae</taxon>
        <taxon>Adineta</taxon>
    </lineage>
</organism>
<comment type="catalytic activity">
    <reaction evidence="1">
        <text>Thiol-dependent hydrolysis of ester, thioester, amide, peptide and isopeptide bonds formed by the C-terminal Gly of ubiquitin (a 76-residue protein attached to proteins as an intracellular targeting signal).</text>
        <dbReference type="EC" id="3.4.19.12"/>
    </reaction>
</comment>
<dbReference type="SUPFAM" id="SSF54001">
    <property type="entry name" value="Cysteine proteinases"/>
    <property type="match status" value="1"/>
</dbReference>
<dbReference type="OrthoDB" id="10051226at2759"/>
<name>A0A814RZ96_9BILA</name>
<evidence type="ECO:0000313" key="5">
    <source>
        <dbReference type="EMBL" id="CAF1138419.1"/>
    </source>
</evidence>
<evidence type="ECO:0000313" key="7">
    <source>
        <dbReference type="Proteomes" id="UP000663891"/>
    </source>
</evidence>
<dbReference type="Pfam" id="PF00443">
    <property type="entry name" value="UCH"/>
    <property type="match status" value="1"/>
</dbReference>
<dbReference type="InterPro" id="IPR028889">
    <property type="entry name" value="USP"/>
</dbReference>
<evidence type="ECO:0000256" key="2">
    <source>
        <dbReference type="ARBA" id="ARBA00012759"/>
    </source>
</evidence>
<dbReference type="InterPro" id="IPR038765">
    <property type="entry name" value="Papain-like_cys_pep_sf"/>
</dbReference>
<evidence type="ECO:0000259" key="4">
    <source>
        <dbReference type="PROSITE" id="PS50235"/>
    </source>
</evidence>
<dbReference type="AlphaFoldDB" id="A0A814RZ96"/>
<dbReference type="EC" id="3.4.19.12" evidence="2"/>
<dbReference type="GO" id="GO:0004843">
    <property type="term" value="F:cysteine-type deubiquitinase activity"/>
    <property type="evidence" value="ECO:0007669"/>
    <property type="project" value="UniProtKB-EC"/>
</dbReference>
<proteinExistence type="predicted"/>
<evidence type="ECO:0000256" key="1">
    <source>
        <dbReference type="ARBA" id="ARBA00000707"/>
    </source>
</evidence>
<protein>
    <recommendedName>
        <fullName evidence="2">ubiquitinyl hydrolase 1</fullName>
        <ecNumber evidence="2">3.4.19.12</ecNumber>
    </recommendedName>
</protein>
<accession>A0A814RZ96</accession>
<dbReference type="InterPro" id="IPR018200">
    <property type="entry name" value="USP_CS"/>
</dbReference>
<keyword evidence="3" id="KW-0472">Membrane</keyword>
<keyword evidence="3" id="KW-1133">Transmembrane helix</keyword>
<reference evidence="5" key="1">
    <citation type="submission" date="2021-02" db="EMBL/GenBank/DDBJ databases">
        <authorList>
            <person name="Nowell W R."/>
        </authorList>
    </citation>
    <scope>NUCLEOTIDE SEQUENCE</scope>
</reference>
<evidence type="ECO:0000313" key="6">
    <source>
        <dbReference type="EMBL" id="CAF3912290.1"/>
    </source>
</evidence>